<accession>A0A127KMR0</accession>
<dbReference type="RefSeq" id="YP_009301731.1">
    <property type="nucleotide sequence ID" value="NC_031235.1"/>
</dbReference>
<evidence type="ECO:0000313" key="1">
    <source>
        <dbReference type="EMBL" id="AMO43238.1"/>
    </source>
</evidence>
<organism evidence="1 2">
    <name type="scientific">Cyanophage S-RIM32</name>
    <dbReference type="NCBI Taxonomy" id="1278479"/>
    <lineage>
        <taxon>Viruses</taxon>
        <taxon>Duplodnaviria</taxon>
        <taxon>Heunggongvirae</taxon>
        <taxon>Uroviricota</taxon>
        <taxon>Caudoviricetes</taxon>
        <taxon>Pantevenvirales</taxon>
        <taxon>Kyanoviridae</taxon>
        <taxon>Bristolvirus</taxon>
        <taxon>Bristolvirus rhodeisland</taxon>
    </lineage>
</organism>
<reference evidence="1 2" key="1">
    <citation type="submission" date="2016-01" db="EMBL/GenBank/DDBJ databases">
        <title>The genomic content and context of auxiliary metabolic genes in marine cyanophages.</title>
        <authorList>
            <person name="Marston M.F."/>
            <person name="Martiny J.B.H."/>
            <person name="Crummett L.T."/>
        </authorList>
    </citation>
    <scope>NUCLEOTIDE SEQUENCE [LARGE SCALE GENOMIC DNA]</scope>
    <source>
        <strain evidence="1">RW_108_0702</strain>
    </source>
</reference>
<proteinExistence type="predicted"/>
<keyword evidence="2" id="KW-1185">Reference proteome</keyword>
<gene>
    <name evidence="1" type="ORF">R1080702_233</name>
</gene>
<dbReference type="KEGG" id="vg:29122736"/>
<dbReference type="Proteomes" id="UP000203157">
    <property type="component" value="Segment"/>
</dbReference>
<name>A0A127KMR0_9CAUD</name>
<protein>
    <submittedName>
        <fullName evidence="1">Uncharacterized protein</fullName>
    </submittedName>
</protein>
<sequence length="40" mass="4528">MDALKSEVYSDTEAYKIQLQQGGQKFGFDYSDSDDDGYPD</sequence>
<dbReference type="EMBL" id="KU594606">
    <property type="protein sequence ID" value="AMO43238.1"/>
    <property type="molecule type" value="Genomic_DNA"/>
</dbReference>
<dbReference type="GeneID" id="29122736"/>
<evidence type="ECO:0000313" key="2">
    <source>
        <dbReference type="Proteomes" id="UP000203157"/>
    </source>
</evidence>